<dbReference type="InParanoid" id="A0A1Y2GM19"/>
<accession>A0A1Y2GM19</accession>
<evidence type="ECO:0000313" key="1">
    <source>
        <dbReference type="EMBL" id="ORZ15408.1"/>
    </source>
</evidence>
<name>A0A1Y2GM19_9FUNG</name>
<feature type="non-terminal residue" evidence="1">
    <location>
        <position position="1"/>
    </location>
</feature>
<evidence type="ECO:0000313" key="2">
    <source>
        <dbReference type="Proteomes" id="UP000193648"/>
    </source>
</evidence>
<dbReference type="EMBL" id="MCFF01000019">
    <property type="protein sequence ID" value="ORZ15408.1"/>
    <property type="molecule type" value="Genomic_DNA"/>
</dbReference>
<comment type="caution">
    <text evidence="1">The sequence shown here is derived from an EMBL/GenBank/DDBJ whole genome shotgun (WGS) entry which is preliminary data.</text>
</comment>
<proteinExistence type="predicted"/>
<protein>
    <submittedName>
        <fullName evidence="1">Uncharacterized protein</fullName>
    </submittedName>
</protein>
<organism evidence="1 2">
    <name type="scientific">Lobosporangium transversale</name>
    <dbReference type="NCBI Taxonomy" id="64571"/>
    <lineage>
        <taxon>Eukaryota</taxon>
        <taxon>Fungi</taxon>
        <taxon>Fungi incertae sedis</taxon>
        <taxon>Mucoromycota</taxon>
        <taxon>Mortierellomycotina</taxon>
        <taxon>Mortierellomycetes</taxon>
        <taxon>Mortierellales</taxon>
        <taxon>Mortierellaceae</taxon>
        <taxon>Lobosporangium</taxon>
    </lineage>
</organism>
<sequence length="50" mass="5748">KFDQAGTYYFCRASGGFTRDHTMLPYTIFTFVNRDSLKKGVDTRPYNCSA</sequence>
<dbReference type="AlphaFoldDB" id="A0A1Y2GM19"/>
<dbReference type="Proteomes" id="UP000193648">
    <property type="component" value="Unassembled WGS sequence"/>
</dbReference>
<keyword evidence="2" id="KW-1185">Reference proteome</keyword>
<dbReference type="GeneID" id="33562658"/>
<reference evidence="1 2" key="1">
    <citation type="submission" date="2016-07" db="EMBL/GenBank/DDBJ databases">
        <title>Pervasive Adenine N6-methylation of Active Genes in Fungi.</title>
        <authorList>
            <consortium name="DOE Joint Genome Institute"/>
            <person name="Mondo S.J."/>
            <person name="Dannebaum R.O."/>
            <person name="Kuo R.C."/>
            <person name="Labutti K."/>
            <person name="Haridas S."/>
            <person name="Kuo A."/>
            <person name="Salamov A."/>
            <person name="Ahrendt S.R."/>
            <person name="Lipzen A."/>
            <person name="Sullivan W."/>
            <person name="Andreopoulos W.B."/>
            <person name="Clum A."/>
            <person name="Lindquist E."/>
            <person name="Daum C."/>
            <person name="Ramamoorthy G.K."/>
            <person name="Gryganskyi A."/>
            <person name="Culley D."/>
            <person name="Magnuson J.K."/>
            <person name="James T.Y."/>
            <person name="O'Malley M.A."/>
            <person name="Stajich J.E."/>
            <person name="Spatafora J.W."/>
            <person name="Visel A."/>
            <person name="Grigoriev I.V."/>
        </authorList>
    </citation>
    <scope>NUCLEOTIDE SEQUENCE [LARGE SCALE GENOMIC DNA]</scope>
    <source>
        <strain evidence="1 2">NRRL 3116</strain>
    </source>
</reference>
<gene>
    <name evidence="1" type="ORF">BCR41DRAFT_306076</name>
</gene>
<dbReference type="RefSeq" id="XP_021881156.1">
    <property type="nucleotide sequence ID" value="XM_022020814.1"/>
</dbReference>